<reference evidence="3" key="1">
    <citation type="submission" date="2025-08" db="UniProtKB">
        <authorList>
            <consortium name="RefSeq"/>
        </authorList>
    </citation>
    <scope>IDENTIFICATION</scope>
    <source>
        <tissue evidence="3">Total insect</tissue>
    </source>
</reference>
<dbReference type="KEGG" id="tpal:117649035"/>
<sequence length="487" mass="56762">MVALNRIRKCRGTQPRSWLYHVGDGWHYRRNVFKKGTMYLKCVKKQCSGRALCDRWRGFLHTGHHNHRRDRFYPLYLELRRRILQRCRSLEFVSFRRILVQESRGYPVQVQLRLRLSKIRPAMQRARSRMYPPPPATLQELTGILQDPRYQVISATNDARDSLYAGSVTAADGSHHIIFMSRRMALVAQSLNILFADGTFKVLPAIEQLDLASQVFSIVGNWDHTVIPLGWVLMQRRTTAAYEAVLRTIRLMLRGAPNLQRIITDFEQATRRAFGTVFPDVHQQGCFFHLVQTEVRYAKERCNMTRLLRDEPYSELMKLFSALALLPVRYIRRGFRIVVQVTMDHGLRVYRNMRTFIGYVRRYWVYHPIRRRWMCVFGSFHRTNNTSESHNKMLSNLVGVDHPNTYNFIDGLASMEANAYADVMALIGGDKPNRGRRLSAIFLDNRLRNLFRAIRNPPGDRDAAILRFLVAAAHTFDNAYDRAVAEA</sequence>
<evidence type="ECO:0000313" key="2">
    <source>
        <dbReference type="Proteomes" id="UP000515158"/>
    </source>
</evidence>
<dbReference type="OrthoDB" id="90756at2759"/>
<accession>A0A6P8ZRB1</accession>
<dbReference type="GeneID" id="117649035"/>
<organism evidence="3">
    <name type="scientific">Thrips palmi</name>
    <name type="common">Melon thrips</name>
    <dbReference type="NCBI Taxonomy" id="161013"/>
    <lineage>
        <taxon>Eukaryota</taxon>
        <taxon>Metazoa</taxon>
        <taxon>Ecdysozoa</taxon>
        <taxon>Arthropoda</taxon>
        <taxon>Hexapoda</taxon>
        <taxon>Insecta</taxon>
        <taxon>Pterygota</taxon>
        <taxon>Neoptera</taxon>
        <taxon>Paraneoptera</taxon>
        <taxon>Thysanoptera</taxon>
        <taxon>Terebrantia</taxon>
        <taxon>Thripoidea</taxon>
        <taxon>Thripidae</taxon>
        <taxon>Thrips</taxon>
    </lineage>
</organism>
<dbReference type="Pfam" id="PF10551">
    <property type="entry name" value="MULE"/>
    <property type="match status" value="1"/>
</dbReference>
<keyword evidence="2" id="KW-1185">Reference proteome</keyword>
<dbReference type="RefSeq" id="XP_034247294.1">
    <property type="nucleotide sequence ID" value="XM_034391403.1"/>
</dbReference>
<feature type="domain" description="MULE transposase" evidence="1">
    <location>
        <begin position="214"/>
        <end position="292"/>
    </location>
</feature>
<name>A0A6P8ZRB1_THRPL</name>
<protein>
    <submittedName>
        <fullName evidence="3">Uncharacterized protein LOC117649035</fullName>
    </submittedName>
</protein>
<dbReference type="Proteomes" id="UP000515158">
    <property type="component" value="Unplaced"/>
</dbReference>
<evidence type="ECO:0000313" key="3">
    <source>
        <dbReference type="RefSeq" id="XP_034247294.1"/>
    </source>
</evidence>
<proteinExistence type="predicted"/>
<dbReference type="AlphaFoldDB" id="A0A6P8ZRB1"/>
<evidence type="ECO:0000259" key="1">
    <source>
        <dbReference type="Pfam" id="PF10551"/>
    </source>
</evidence>
<dbReference type="InParanoid" id="A0A6P8ZRB1"/>
<gene>
    <name evidence="3" type="primary">LOC117649035</name>
</gene>
<dbReference type="InterPro" id="IPR018289">
    <property type="entry name" value="MULE_transposase_dom"/>
</dbReference>